<dbReference type="PANTHER" id="PTHR34978:SF3">
    <property type="entry name" value="SLR0241 PROTEIN"/>
    <property type="match status" value="1"/>
</dbReference>
<feature type="domain" description="Peptidase M56" evidence="2">
    <location>
        <begin position="9"/>
        <end position="267"/>
    </location>
</feature>
<evidence type="ECO:0000259" key="2">
    <source>
        <dbReference type="Pfam" id="PF05569"/>
    </source>
</evidence>
<evidence type="ECO:0000313" key="3">
    <source>
        <dbReference type="EMBL" id="TQE99448.1"/>
    </source>
</evidence>
<keyword evidence="1" id="KW-1133">Transmembrane helix</keyword>
<dbReference type="AlphaFoldDB" id="A0A540VRT8"/>
<dbReference type="EMBL" id="VIFK01000061">
    <property type="protein sequence ID" value="TQE99448.1"/>
    <property type="molecule type" value="Genomic_DNA"/>
</dbReference>
<dbReference type="CDD" id="cd07341">
    <property type="entry name" value="M56_BlaR1_MecR1_like"/>
    <property type="match status" value="1"/>
</dbReference>
<reference evidence="3 4" key="1">
    <citation type="submission" date="2019-06" db="EMBL/GenBank/DDBJ databases">
        <title>Metagenome assembled Genome of Spiribacter salinus SL48-SHIP from the microbial mat of Salt Lake 48 (Novosibirsk region, Russia).</title>
        <authorList>
            <person name="Shipova A."/>
            <person name="Rozanov A.S."/>
            <person name="Bryanskaya A.V."/>
            <person name="Peltek S.E."/>
        </authorList>
    </citation>
    <scope>NUCLEOTIDE SEQUENCE [LARGE SCALE GENOMIC DNA]</scope>
    <source>
        <strain evidence="3">SL48-SHIP-2</strain>
    </source>
</reference>
<feature type="transmembrane region" description="Helical" evidence="1">
    <location>
        <begin position="38"/>
        <end position="56"/>
    </location>
</feature>
<feature type="transmembrane region" description="Helical" evidence="1">
    <location>
        <begin position="6"/>
        <end position="26"/>
    </location>
</feature>
<keyword evidence="1" id="KW-0472">Membrane</keyword>
<gene>
    <name evidence="3" type="ORF">FKY71_08600</name>
</gene>
<proteinExistence type="predicted"/>
<evidence type="ECO:0000313" key="4">
    <source>
        <dbReference type="Proteomes" id="UP000315400"/>
    </source>
</evidence>
<feature type="transmembrane region" description="Helical" evidence="1">
    <location>
        <begin position="95"/>
        <end position="117"/>
    </location>
</feature>
<name>A0A540VRT8_9GAMM</name>
<dbReference type="Pfam" id="PF05569">
    <property type="entry name" value="Peptidase_M56"/>
    <property type="match status" value="1"/>
</dbReference>
<organism evidence="3 4">
    <name type="scientific">Spiribacter salinus</name>
    <dbReference type="NCBI Taxonomy" id="1335746"/>
    <lineage>
        <taxon>Bacteria</taxon>
        <taxon>Pseudomonadati</taxon>
        <taxon>Pseudomonadota</taxon>
        <taxon>Gammaproteobacteria</taxon>
        <taxon>Chromatiales</taxon>
        <taxon>Ectothiorhodospiraceae</taxon>
        <taxon>Spiribacter</taxon>
    </lineage>
</organism>
<accession>A0A540VRT8</accession>
<dbReference type="PANTHER" id="PTHR34978">
    <property type="entry name" value="POSSIBLE SENSOR-TRANSDUCER PROTEIN BLAR"/>
    <property type="match status" value="1"/>
</dbReference>
<evidence type="ECO:0000256" key="1">
    <source>
        <dbReference type="SAM" id="Phobius"/>
    </source>
</evidence>
<protein>
    <recommendedName>
        <fullName evidence="2">Peptidase M56 domain-containing protein</fullName>
    </recommendedName>
</protein>
<dbReference type="Proteomes" id="UP000315400">
    <property type="component" value="Unassembled WGS sequence"/>
</dbReference>
<dbReference type="InterPro" id="IPR008756">
    <property type="entry name" value="Peptidase_M56"/>
</dbReference>
<dbReference type="InterPro" id="IPR052173">
    <property type="entry name" value="Beta-lactam_resp_regulator"/>
</dbReference>
<keyword evidence="1" id="KW-0812">Transmembrane</keyword>
<sequence>MAVDLLALLLEATLLTTAAVIAVLLLRGAWRRLFGVRAAILVWLIVPLAALVALAPDRMVEDSETLAITIPFDGWLPVQEPATLAPPDSAGVLPFLAEFVLLCWVVGAMAMLGLLAIRQQRFRSDLGRLSAGGGCLWVSERRDIGPLVLGAISPKVIVPPDFADRFDTRQRRLMLAHEYAHLRRGDPAWNLVSAALRCLFWFNPLIHLAANRFRRDQELACDARVLESRRRSHRSYAAALLALEQNDQSYPALAFGPHPLKERIMQISTMKHFTPYRRRVGALAALVMGAGLAAAAWAATPATEGALDVASGEEGSEFFAFDVEVTVGGQTGGGRLSLTGEKAQVIHRGADPILMARETLTINYDEEEPGWRAEVTIGHHSEEQFFVQAEVWQDGLLKRTPSMLMGKEASAHIEISGSESGGQDFRLKLTPVSQDRISALTAPLPVEEWPDEILEMMAAMPKSYSGDLSISELVEQVTAAQGLEGSSMASVTFTLPVGQDDKARDETAAEMDGAEASAVIPFSREQYYESNPDTDVPFPVHVEREMLRVIEAENAKSASRAD</sequence>
<comment type="caution">
    <text evidence="3">The sequence shown here is derived from an EMBL/GenBank/DDBJ whole genome shotgun (WGS) entry which is preliminary data.</text>
</comment>
<feature type="transmembrane region" description="Helical" evidence="1">
    <location>
        <begin position="280"/>
        <end position="299"/>
    </location>
</feature>